<feature type="compositionally biased region" description="Basic and acidic residues" evidence="1">
    <location>
        <begin position="97"/>
        <end position="110"/>
    </location>
</feature>
<dbReference type="InParanoid" id="I7MLM1"/>
<dbReference type="STRING" id="312017.I7MLM1"/>
<dbReference type="HOGENOM" id="CLU_375773_0_0_1"/>
<organism evidence="3 4">
    <name type="scientific">Tetrahymena thermophila (strain SB210)</name>
    <dbReference type="NCBI Taxonomy" id="312017"/>
    <lineage>
        <taxon>Eukaryota</taxon>
        <taxon>Sar</taxon>
        <taxon>Alveolata</taxon>
        <taxon>Ciliophora</taxon>
        <taxon>Intramacronucleata</taxon>
        <taxon>Oligohymenophorea</taxon>
        <taxon>Hymenostomatida</taxon>
        <taxon>Tetrahymenina</taxon>
        <taxon>Tetrahymenidae</taxon>
        <taxon>Tetrahymena</taxon>
    </lineage>
</organism>
<dbReference type="OrthoDB" id="294804at2759"/>
<feature type="compositionally biased region" description="Basic and acidic residues" evidence="1">
    <location>
        <begin position="45"/>
        <end position="55"/>
    </location>
</feature>
<evidence type="ECO:0000259" key="2">
    <source>
        <dbReference type="PROSITE" id="PS50866"/>
    </source>
</evidence>
<feature type="domain" description="GOLD" evidence="2">
    <location>
        <begin position="603"/>
        <end position="736"/>
    </location>
</feature>
<evidence type="ECO:0000313" key="4">
    <source>
        <dbReference type="Proteomes" id="UP000009168"/>
    </source>
</evidence>
<name>I7MLM1_TETTS</name>
<dbReference type="eggNOG" id="ENOG502RW4H">
    <property type="taxonomic scope" value="Eukaryota"/>
</dbReference>
<dbReference type="AlphaFoldDB" id="I7MLM1"/>
<dbReference type="KEGG" id="tet:TTHERM_00579290"/>
<dbReference type="InterPro" id="IPR009038">
    <property type="entry name" value="GOLD_dom"/>
</dbReference>
<gene>
    <name evidence="3" type="ORF">TTHERM_00579290</name>
</gene>
<dbReference type="SUPFAM" id="SSF101576">
    <property type="entry name" value="Supernatant protein factor (SPF), C-terminal domain"/>
    <property type="match status" value="1"/>
</dbReference>
<dbReference type="PROSITE" id="PS50866">
    <property type="entry name" value="GOLD"/>
    <property type="match status" value="1"/>
</dbReference>
<evidence type="ECO:0000313" key="3">
    <source>
        <dbReference type="EMBL" id="EAS02685.1"/>
    </source>
</evidence>
<dbReference type="EMBL" id="GG662527">
    <property type="protein sequence ID" value="EAS02685.1"/>
    <property type="molecule type" value="Genomic_DNA"/>
</dbReference>
<dbReference type="OMA" id="KRTYLMI"/>
<dbReference type="PANTHER" id="PTHR23324">
    <property type="entry name" value="SEC14 RELATED PROTEIN"/>
    <property type="match status" value="1"/>
</dbReference>
<dbReference type="GO" id="GO:0005737">
    <property type="term" value="C:cytoplasm"/>
    <property type="evidence" value="ECO:0007669"/>
    <property type="project" value="TreeGrafter"/>
</dbReference>
<dbReference type="InterPro" id="IPR036598">
    <property type="entry name" value="GOLD_dom_sf"/>
</dbReference>
<dbReference type="InterPro" id="IPR051064">
    <property type="entry name" value="SEC14/CRAL-TRIO_domain"/>
</dbReference>
<dbReference type="Gene3D" id="2.60.120.680">
    <property type="entry name" value="GOLD domain"/>
    <property type="match status" value="1"/>
</dbReference>
<proteinExistence type="predicted"/>
<dbReference type="GeneID" id="7826637"/>
<reference evidence="4" key="1">
    <citation type="journal article" date="2006" name="PLoS Biol.">
        <title>Macronuclear genome sequence of the ciliate Tetrahymena thermophila, a model eukaryote.</title>
        <authorList>
            <person name="Eisen J.A."/>
            <person name="Coyne R.S."/>
            <person name="Wu M."/>
            <person name="Wu D."/>
            <person name="Thiagarajan M."/>
            <person name="Wortman J.R."/>
            <person name="Badger J.H."/>
            <person name="Ren Q."/>
            <person name="Amedeo P."/>
            <person name="Jones K.M."/>
            <person name="Tallon L.J."/>
            <person name="Delcher A.L."/>
            <person name="Salzberg S.L."/>
            <person name="Silva J.C."/>
            <person name="Haas B.J."/>
            <person name="Majoros W.H."/>
            <person name="Farzad M."/>
            <person name="Carlton J.M."/>
            <person name="Smith R.K. Jr."/>
            <person name="Garg J."/>
            <person name="Pearlman R.E."/>
            <person name="Karrer K.M."/>
            <person name="Sun L."/>
            <person name="Manning G."/>
            <person name="Elde N.C."/>
            <person name="Turkewitz A.P."/>
            <person name="Asai D.J."/>
            <person name="Wilkes D.E."/>
            <person name="Wang Y."/>
            <person name="Cai H."/>
            <person name="Collins K."/>
            <person name="Stewart B.A."/>
            <person name="Lee S.R."/>
            <person name="Wilamowska K."/>
            <person name="Weinberg Z."/>
            <person name="Ruzzo W.L."/>
            <person name="Wloga D."/>
            <person name="Gaertig J."/>
            <person name="Frankel J."/>
            <person name="Tsao C.-C."/>
            <person name="Gorovsky M.A."/>
            <person name="Keeling P.J."/>
            <person name="Waller R.F."/>
            <person name="Patron N.J."/>
            <person name="Cherry J.M."/>
            <person name="Stover N.A."/>
            <person name="Krieger C.J."/>
            <person name="del Toro C."/>
            <person name="Ryder H.F."/>
            <person name="Williamson S.C."/>
            <person name="Barbeau R.A."/>
            <person name="Hamilton E.P."/>
            <person name="Orias E."/>
        </authorList>
    </citation>
    <scope>NUCLEOTIDE SEQUENCE [LARGE SCALE GENOMIC DNA]</scope>
    <source>
        <strain evidence="4">SB210</strain>
    </source>
</reference>
<protein>
    <recommendedName>
        <fullName evidence="2">GOLD domain-containing protein</fullName>
    </recommendedName>
</protein>
<dbReference type="PANTHER" id="PTHR23324:SF83">
    <property type="entry name" value="SEC14-LIKE PROTEIN 2"/>
    <property type="match status" value="1"/>
</dbReference>
<keyword evidence="4" id="KW-1185">Reference proteome</keyword>
<feature type="region of interest" description="Disordered" evidence="1">
    <location>
        <begin position="40"/>
        <end position="139"/>
    </location>
</feature>
<feature type="compositionally biased region" description="Basic and acidic residues" evidence="1">
    <location>
        <begin position="67"/>
        <end position="77"/>
    </location>
</feature>
<sequence length="739" mass="87227">MEQNQKNIAQQIINTTAAPQFQGIGNQNMQQLNQAAALTSQQQQEIERQAEEKMIRRPLMRSDSQTDSDKSSGHERSSSSSNNSQDNIGQQANTQLKQKDSTHNHQCNDHKHSHNHQHHQHDQHSSHSHGHQRQLSNSQNSRNQVLNNQYQNQAQNYPQGTIQESRQQQKLNAILNTESQNDVPLNNRQSSLNEEEKQILEDIYNDKIEQMQQKNEITSAEYSQMLKASFKNCFHSSNLENLDSQFKELQQLISEIQICDMQVLDAAFFKKVVLLAQMENPKRCLKVIYLFYQLFNDKIILKHLLKLADYNRLIVDIINSYYILLEKFKNTKLEIELKISFNNLQNILDSQGHYEEFKLLIEQQTTLQSLDSIDLTSDQKEIFETIKHYSKLKEIYHKQEAIKYIVLLLGKCETVIQQYKILVHHLSPIFLELSNANYENNESKVIYVNQVLDLLDRYIFPIEFLINFDTSRIQGIKTYYLKNLKHIVQYFQKLYTLVGGFLNSVLLMPQEIQLNLRALFMIRRMYYFFYDDSQIRKLMEGPIIVILSNLALFTKDVVQKKEPTLFLHKLLDDQNTLPSLKEKLEQNEYIKTLKENKYFGVMAKCYPQDIDVQYNFKSLNFQVNYPVYRKIDAGSFYYYNILVTKQDTIIYWSFKTLNYDIKFGLFKMETLSNELQIDSYEEEKQIKAIVKLQKADSHKEPVMAYSLVSLPGYYRIVFDNTYSYWREKELLYTIQVLEP</sequence>
<feature type="compositionally biased region" description="Low complexity" evidence="1">
    <location>
        <begin position="78"/>
        <end position="87"/>
    </location>
</feature>
<dbReference type="Proteomes" id="UP000009168">
    <property type="component" value="Unassembled WGS sequence"/>
</dbReference>
<accession>I7MLM1</accession>
<dbReference type="RefSeq" id="XP_001022930.1">
    <property type="nucleotide sequence ID" value="XM_001022930.1"/>
</dbReference>
<evidence type="ECO:0000256" key="1">
    <source>
        <dbReference type="SAM" id="MobiDB-lite"/>
    </source>
</evidence>